<dbReference type="EMBL" id="SDKC01000002">
    <property type="protein sequence ID" value="RXS72565.1"/>
    <property type="molecule type" value="Genomic_DNA"/>
</dbReference>
<gene>
    <name evidence="1" type="ORF">ETP43_16435</name>
</gene>
<evidence type="ECO:0000313" key="2">
    <source>
        <dbReference type="Proteomes" id="UP000290106"/>
    </source>
</evidence>
<dbReference type="Proteomes" id="UP000290106">
    <property type="component" value="Unassembled WGS sequence"/>
</dbReference>
<reference evidence="1 2" key="1">
    <citation type="submission" date="2019-01" db="EMBL/GenBank/DDBJ databases">
        <title>Blautia sp. nov. KGMB01111 isolated human feces.</title>
        <authorList>
            <person name="Park J.-E."/>
            <person name="Kim J.-S."/>
            <person name="Park S.-H."/>
        </authorList>
    </citation>
    <scope>NUCLEOTIDE SEQUENCE [LARGE SCALE GENOMIC DNA]</scope>
    <source>
        <strain evidence="1 2">KGMB01111</strain>
    </source>
</reference>
<accession>A0A4Q1RDB8</accession>
<evidence type="ECO:0000313" key="1">
    <source>
        <dbReference type="EMBL" id="RXS72565.1"/>
    </source>
</evidence>
<comment type="caution">
    <text evidence="1">The sequence shown here is derived from an EMBL/GenBank/DDBJ whole genome shotgun (WGS) entry which is preliminary data.</text>
</comment>
<organism evidence="1 2">
    <name type="scientific">Blautia faecicola</name>
    <dbReference type="NCBI Taxonomy" id="2509240"/>
    <lineage>
        <taxon>Bacteria</taxon>
        <taxon>Bacillati</taxon>
        <taxon>Bacillota</taxon>
        <taxon>Clostridia</taxon>
        <taxon>Lachnospirales</taxon>
        <taxon>Lachnospiraceae</taxon>
        <taxon>Blautia</taxon>
    </lineage>
</organism>
<proteinExistence type="predicted"/>
<protein>
    <submittedName>
        <fullName evidence="1">Uncharacterized protein</fullName>
    </submittedName>
</protein>
<sequence length="149" mass="17016">MRKRIISILLFACVVTGIGVVQIMHSKGSEKQTEQTVTNQPIAFGSVYEITENNFVKGLDHDFTQEELEIWNEVYQDGSVQEEQGYLLDGAQKYMIHLYDADGNEVLEYVLDGNGQLYDGKKNGQAVRNETIKNMLEKIISKNNRRKLK</sequence>
<name>A0A4Q1RDB8_9FIRM</name>
<dbReference type="AlphaFoldDB" id="A0A4Q1RDB8"/>
<keyword evidence="2" id="KW-1185">Reference proteome</keyword>
<dbReference type="RefSeq" id="WP_129259681.1">
    <property type="nucleotide sequence ID" value="NZ_SDKC01000002.1"/>
</dbReference>